<evidence type="ECO:0000256" key="5">
    <source>
        <dbReference type="ARBA" id="ARBA00022519"/>
    </source>
</evidence>
<keyword evidence="5" id="KW-0997">Cell inner membrane</keyword>
<evidence type="ECO:0000259" key="11">
    <source>
        <dbReference type="Pfam" id="PF21687"/>
    </source>
</evidence>
<dbReference type="InterPro" id="IPR049031">
    <property type="entry name" value="T2SSK_SAM-like_1st"/>
</dbReference>
<dbReference type="PIRSF" id="PIRSF002786">
    <property type="entry name" value="XcpX"/>
    <property type="match status" value="1"/>
</dbReference>
<dbReference type="NCBIfam" id="NF037980">
    <property type="entry name" value="T2SS_GspK"/>
    <property type="match status" value="1"/>
</dbReference>
<evidence type="ECO:0000256" key="6">
    <source>
        <dbReference type="ARBA" id="ARBA00022692"/>
    </source>
</evidence>
<dbReference type="AlphaFoldDB" id="A0A3B0X204"/>
<dbReference type="GO" id="GO:0005886">
    <property type="term" value="C:plasma membrane"/>
    <property type="evidence" value="ECO:0007669"/>
    <property type="project" value="UniProtKB-SubCell"/>
</dbReference>
<sequence length="333" mass="37179">MTVHKYSFKKSQKGVAIITALLIVAIATTISISISTRLQLDVRRTSNMIATDQAYLYSLLAEEFFQILLKDETSRKDFIEIPIIKDGFIKQVIPVESDQAVFLEVEVTDLSACINLNALVGNNSTSAPDPVTVSRLKELFKNNKIPENLIQAITDWIDSDLTDSIPDGAEDGYYMNLPKPYRTANTSIQSISELRLIKGFQKKDIYQSINRLIQGGFTPKSKKFASAAICAFDTNNNANIPININTASFEVLKSLQPNVDQSQIDSIIQSREDTAYTKIPELFTEKKNLVTESSYYLLKTTTKIGNANNVMYSIISWDGSGKTNVIYSTQRTL</sequence>
<dbReference type="Pfam" id="PF21687">
    <property type="entry name" value="T2SSK_1st"/>
    <property type="match status" value="1"/>
</dbReference>
<dbReference type="InterPro" id="IPR038072">
    <property type="entry name" value="GspK_central_sf"/>
</dbReference>
<accession>A0A3B0X204</accession>
<dbReference type="Gene3D" id="3.30.1300.30">
    <property type="entry name" value="GSPII I/J protein-like"/>
    <property type="match status" value="1"/>
</dbReference>
<dbReference type="SUPFAM" id="SSF158544">
    <property type="entry name" value="GspK insert domain-like"/>
    <property type="match status" value="1"/>
</dbReference>
<gene>
    <name evidence="12" type="ORF">MNBD_GAMMA05-2110</name>
</gene>
<evidence type="ECO:0000259" key="10">
    <source>
        <dbReference type="Pfam" id="PF03934"/>
    </source>
</evidence>
<keyword evidence="3" id="KW-0813">Transport</keyword>
<reference evidence="12" key="1">
    <citation type="submission" date="2018-06" db="EMBL/GenBank/DDBJ databases">
        <authorList>
            <person name="Zhirakovskaya E."/>
        </authorList>
    </citation>
    <scope>NUCLEOTIDE SEQUENCE</scope>
</reference>
<evidence type="ECO:0000256" key="3">
    <source>
        <dbReference type="ARBA" id="ARBA00022448"/>
    </source>
</evidence>
<evidence type="ECO:0000256" key="1">
    <source>
        <dbReference type="ARBA" id="ARBA00004533"/>
    </source>
</evidence>
<evidence type="ECO:0000256" key="8">
    <source>
        <dbReference type="ARBA" id="ARBA00022989"/>
    </source>
</evidence>
<name>A0A3B0X204_9ZZZZ</name>
<keyword evidence="6" id="KW-0812">Transmembrane</keyword>
<dbReference type="InterPro" id="IPR045584">
    <property type="entry name" value="Pilin-like"/>
</dbReference>
<comment type="similarity">
    <text evidence="2">Belongs to the GSP K family.</text>
</comment>
<dbReference type="InterPro" id="IPR049179">
    <property type="entry name" value="T2SSK_SAM-like_2nd"/>
</dbReference>
<dbReference type="PANTHER" id="PTHR38831">
    <property type="entry name" value="TYPE II SECRETION SYSTEM PROTEIN K"/>
    <property type="match status" value="1"/>
</dbReference>
<evidence type="ECO:0000256" key="7">
    <source>
        <dbReference type="ARBA" id="ARBA00022927"/>
    </source>
</evidence>
<keyword evidence="9" id="KW-0472">Membrane</keyword>
<evidence type="ECO:0000256" key="9">
    <source>
        <dbReference type="ARBA" id="ARBA00023136"/>
    </source>
</evidence>
<feature type="domain" description="T2SS protein K first SAM-like" evidence="11">
    <location>
        <begin position="112"/>
        <end position="209"/>
    </location>
</feature>
<dbReference type="Gene3D" id="1.10.40.60">
    <property type="entry name" value="EpsJ-like"/>
    <property type="match status" value="2"/>
</dbReference>
<protein>
    <recommendedName>
        <fullName evidence="13">General secretion pathway protein K</fullName>
    </recommendedName>
</protein>
<feature type="domain" description="T2SS protein K second SAM-like" evidence="10">
    <location>
        <begin position="242"/>
        <end position="282"/>
    </location>
</feature>
<proteinExistence type="inferred from homology"/>
<dbReference type="SUPFAM" id="SSF54523">
    <property type="entry name" value="Pili subunits"/>
    <property type="match status" value="1"/>
</dbReference>
<dbReference type="PANTHER" id="PTHR38831:SF1">
    <property type="entry name" value="TYPE II SECRETION SYSTEM PROTEIN K-RELATED"/>
    <property type="match status" value="1"/>
</dbReference>
<keyword evidence="8" id="KW-1133">Transmembrane helix</keyword>
<comment type="subcellular location">
    <subcellularLocation>
        <location evidence="1">Cell inner membrane</location>
    </subcellularLocation>
</comment>
<keyword evidence="4" id="KW-1003">Cell membrane</keyword>
<dbReference type="GO" id="GO:0009306">
    <property type="term" value="P:protein secretion"/>
    <property type="evidence" value="ECO:0007669"/>
    <property type="project" value="InterPro"/>
</dbReference>
<organism evidence="12">
    <name type="scientific">hydrothermal vent metagenome</name>
    <dbReference type="NCBI Taxonomy" id="652676"/>
    <lineage>
        <taxon>unclassified sequences</taxon>
        <taxon>metagenomes</taxon>
        <taxon>ecological metagenomes</taxon>
    </lineage>
</organism>
<evidence type="ECO:0000256" key="4">
    <source>
        <dbReference type="ARBA" id="ARBA00022475"/>
    </source>
</evidence>
<evidence type="ECO:0000256" key="2">
    <source>
        <dbReference type="ARBA" id="ARBA00007246"/>
    </source>
</evidence>
<evidence type="ECO:0008006" key="13">
    <source>
        <dbReference type="Google" id="ProtNLM"/>
    </source>
</evidence>
<keyword evidence="7" id="KW-0653">Protein transport</keyword>
<dbReference type="InterPro" id="IPR005628">
    <property type="entry name" value="GspK"/>
</dbReference>
<dbReference type="Pfam" id="PF03934">
    <property type="entry name" value="T2SSK"/>
    <property type="match status" value="1"/>
</dbReference>
<evidence type="ECO:0000313" key="12">
    <source>
        <dbReference type="EMBL" id="VAW55539.1"/>
    </source>
</evidence>
<dbReference type="EMBL" id="UOFE01000049">
    <property type="protein sequence ID" value="VAW55539.1"/>
    <property type="molecule type" value="Genomic_DNA"/>
</dbReference>